<dbReference type="PANTHER" id="PTHR43467">
    <property type="entry name" value="COBALT-PRECORRIN-2 C(20)-METHYLTRANSFERASE"/>
    <property type="match status" value="1"/>
</dbReference>
<reference evidence="7" key="1">
    <citation type="submission" date="2019-10" db="EMBL/GenBank/DDBJ databases">
        <title>Metagenomic sequencing of thiosulfate-disproportionating enrichment culture.</title>
        <authorList>
            <person name="Umezawa K."/>
            <person name="Kojima H."/>
            <person name="Fukui M."/>
        </authorList>
    </citation>
    <scope>NUCLEOTIDE SEQUENCE</scope>
    <source>
        <strain evidence="7">45J</strain>
    </source>
</reference>
<accession>A0A5J4L5D6</accession>
<evidence type="ECO:0000259" key="6">
    <source>
        <dbReference type="Pfam" id="PF00590"/>
    </source>
</evidence>
<organism evidence="7">
    <name type="scientific">hot springs metagenome</name>
    <dbReference type="NCBI Taxonomy" id="433727"/>
    <lineage>
        <taxon>unclassified sequences</taxon>
        <taxon>metagenomes</taxon>
        <taxon>ecological metagenomes</taxon>
    </lineage>
</organism>
<dbReference type="Gene3D" id="3.30.950.10">
    <property type="entry name" value="Methyltransferase, Cobalt-precorrin-4 Transmethylase, Domain 2"/>
    <property type="match status" value="1"/>
</dbReference>
<keyword evidence="5" id="KW-0949">S-adenosyl-L-methionine</keyword>
<protein>
    <submittedName>
        <fullName evidence="7">Precorrin-6A synthase (Deacetylating)</fullName>
    </submittedName>
</protein>
<sequence>MKKIYLIGIGTGNPEHLTIQAINALKMVNVFFILEKESEKNEDLVKLRKEILQRYLPNEKYRVVVAKIPERKKGGRELEVYKERVSSWRRQKAEIISNLINNKMVDEETGAILIWGDPSLYDGHIEIMNYILKRDMAKFQYDVIPGITSMQVLTAKHKIPLNYIAESIQITTGRRLKESQPDDVKNVVVLLDNYLTYRDFSDTDLNIYWGAYLGTEKEILVSGRLNEVINEIIKTRNEAKKKYGWIMETYILRSEDNEDPRKS</sequence>
<keyword evidence="4" id="KW-0808">Transferase</keyword>
<evidence type="ECO:0000256" key="4">
    <source>
        <dbReference type="ARBA" id="ARBA00022679"/>
    </source>
</evidence>
<comment type="pathway">
    <text evidence="1">Cofactor biosynthesis; adenosylcobalamin biosynthesis.</text>
</comment>
<dbReference type="GO" id="GO:0032259">
    <property type="term" value="P:methylation"/>
    <property type="evidence" value="ECO:0007669"/>
    <property type="project" value="UniProtKB-KW"/>
</dbReference>
<keyword evidence="2" id="KW-0169">Cobalamin biosynthesis</keyword>
<name>A0A5J4L5D6_9ZZZZ</name>
<dbReference type="InterPro" id="IPR014777">
    <property type="entry name" value="4pyrrole_Mease_sub1"/>
</dbReference>
<dbReference type="PIRSF" id="PIRSF036525">
    <property type="entry name" value="CobF"/>
    <property type="match status" value="1"/>
</dbReference>
<keyword evidence="3" id="KW-0489">Methyltransferase</keyword>
<dbReference type="InterPro" id="IPR012797">
    <property type="entry name" value="CobF"/>
</dbReference>
<dbReference type="Gene3D" id="3.40.1010.10">
    <property type="entry name" value="Cobalt-precorrin-4 Transmethylase, Domain 1"/>
    <property type="match status" value="1"/>
</dbReference>
<feature type="domain" description="Tetrapyrrole methylase" evidence="6">
    <location>
        <begin position="3"/>
        <end position="228"/>
    </location>
</feature>
<dbReference type="InterPro" id="IPR035996">
    <property type="entry name" value="4pyrrol_Methylase_sf"/>
</dbReference>
<dbReference type="PANTHER" id="PTHR43467:SF1">
    <property type="entry name" value="PRECORRIN-6A SYNTHASE [DEACETYLATING]"/>
    <property type="match status" value="1"/>
</dbReference>
<evidence type="ECO:0000256" key="5">
    <source>
        <dbReference type="ARBA" id="ARBA00022691"/>
    </source>
</evidence>
<dbReference type="InterPro" id="IPR014776">
    <property type="entry name" value="4pyrrole_Mease_sub2"/>
</dbReference>
<proteinExistence type="predicted"/>
<dbReference type="GO" id="GO:0009236">
    <property type="term" value="P:cobalamin biosynthetic process"/>
    <property type="evidence" value="ECO:0007669"/>
    <property type="project" value="UniProtKB-KW"/>
</dbReference>
<dbReference type="EMBL" id="BLAB01000001">
    <property type="protein sequence ID" value="GER93449.1"/>
    <property type="molecule type" value="Genomic_DNA"/>
</dbReference>
<evidence type="ECO:0000256" key="2">
    <source>
        <dbReference type="ARBA" id="ARBA00022573"/>
    </source>
</evidence>
<dbReference type="NCBIfam" id="TIGR02434">
    <property type="entry name" value="CobF"/>
    <property type="match status" value="1"/>
</dbReference>
<dbReference type="SUPFAM" id="SSF53790">
    <property type="entry name" value="Tetrapyrrole methylase"/>
    <property type="match status" value="1"/>
</dbReference>
<dbReference type="InterPro" id="IPR000878">
    <property type="entry name" value="4pyrrol_Mease"/>
</dbReference>
<evidence type="ECO:0000256" key="3">
    <source>
        <dbReference type="ARBA" id="ARBA00022603"/>
    </source>
</evidence>
<dbReference type="CDD" id="cd11643">
    <property type="entry name" value="Precorrin-6A-synthase"/>
    <property type="match status" value="1"/>
</dbReference>
<dbReference type="Pfam" id="PF00590">
    <property type="entry name" value="TP_methylase"/>
    <property type="match status" value="1"/>
</dbReference>
<dbReference type="GO" id="GO:0043819">
    <property type="term" value="F:precorrin-6A synthase (deacetylating) activity"/>
    <property type="evidence" value="ECO:0007669"/>
    <property type="project" value="InterPro"/>
</dbReference>
<dbReference type="AlphaFoldDB" id="A0A5J4L5D6"/>
<gene>
    <name evidence="7" type="ORF">A45J_1190</name>
</gene>
<evidence type="ECO:0000313" key="7">
    <source>
        <dbReference type="EMBL" id="GER93449.1"/>
    </source>
</evidence>
<evidence type="ECO:0000256" key="1">
    <source>
        <dbReference type="ARBA" id="ARBA00004953"/>
    </source>
</evidence>
<comment type="caution">
    <text evidence="7">The sequence shown here is derived from an EMBL/GenBank/DDBJ whole genome shotgun (WGS) entry which is preliminary data.</text>
</comment>